<accession>A0A6C0JVP3</accession>
<dbReference type="SUPFAM" id="SSF57850">
    <property type="entry name" value="RING/U-box"/>
    <property type="match status" value="1"/>
</dbReference>
<organism evidence="2">
    <name type="scientific">viral metagenome</name>
    <dbReference type="NCBI Taxonomy" id="1070528"/>
    <lineage>
        <taxon>unclassified sequences</taxon>
        <taxon>metagenomes</taxon>
        <taxon>organismal metagenomes</taxon>
    </lineage>
</organism>
<reference evidence="2" key="1">
    <citation type="journal article" date="2020" name="Nature">
        <title>Giant virus diversity and host interactions through global metagenomics.</title>
        <authorList>
            <person name="Schulz F."/>
            <person name="Roux S."/>
            <person name="Paez-Espino D."/>
            <person name="Jungbluth S."/>
            <person name="Walsh D.A."/>
            <person name="Denef V.J."/>
            <person name="McMahon K.D."/>
            <person name="Konstantinidis K.T."/>
            <person name="Eloe-Fadrosh E.A."/>
            <person name="Kyrpides N.C."/>
            <person name="Woyke T."/>
        </authorList>
    </citation>
    <scope>NUCLEOTIDE SEQUENCE</scope>
    <source>
        <strain evidence="2">GVMAG-S-1064190-84</strain>
    </source>
</reference>
<feature type="coiled-coil region" evidence="1">
    <location>
        <begin position="99"/>
        <end position="126"/>
    </location>
</feature>
<proteinExistence type="predicted"/>
<evidence type="ECO:0000313" key="2">
    <source>
        <dbReference type="EMBL" id="QHU08991.1"/>
    </source>
</evidence>
<dbReference type="EMBL" id="MN740700">
    <property type="protein sequence ID" value="QHU08991.1"/>
    <property type="molecule type" value="Genomic_DNA"/>
</dbReference>
<dbReference type="AlphaFoldDB" id="A0A6C0JVP3"/>
<keyword evidence="1" id="KW-0175">Coiled coil</keyword>
<name>A0A6C0JVP3_9ZZZZ</name>
<sequence length="424" mass="50288">MDCCVCCNPYNISNHKKVSCSFCDYLSCRTCVQNYLLSTFQDAHCMNCKNLWNREFIDKVCTKSFRNGTYKKHREKILFEREKVLMPGTQPFVTRELKAREYTNNINDINKRINDLYVERSRVEERIYLLRHTNSNVDEREERHRFVRKCPIADCRGFLSSQWRCGVCENHICSKCNEVNSVGHECDPAAVKTMELIKKDTKGCPSCGTMITFISGCRQMWCPDCHVAFDWNTLQIDTGRVHNPHYYEFKMRNGIQSREHGDIPCGGLPDIYELCNALNIPSVYVLERMNLPNDVLKVLQIHRSVIHIERIELHYVYNLEQGDNNKDLRMSYMMNEIDDNEFQKKIQRREKCREKKRDIHYILRMFCDSTSDFLRQFVLDTSKREYVLDNLGALVKYTNTELKCIGTRYNCVVPWIHENWEFRK</sequence>
<protein>
    <recommendedName>
        <fullName evidence="3">RING-type domain-containing protein</fullName>
    </recommendedName>
</protein>
<dbReference type="Gene3D" id="1.20.120.1750">
    <property type="match status" value="1"/>
</dbReference>
<evidence type="ECO:0008006" key="3">
    <source>
        <dbReference type="Google" id="ProtNLM"/>
    </source>
</evidence>
<evidence type="ECO:0000256" key="1">
    <source>
        <dbReference type="SAM" id="Coils"/>
    </source>
</evidence>